<feature type="region of interest" description="Disordered" evidence="1">
    <location>
        <begin position="1"/>
        <end position="22"/>
    </location>
</feature>
<organism evidence="2 3">
    <name type="scientific">Sphingomonas corticis</name>
    <dbReference type="NCBI Taxonomy" id="2722791"/>
    <lineage>
        <taxon>Bacteria</taxon>
        <taxon>Pseudomonadati</taxon>
        <taxon>Pseudomonadota</taxon>
        <taxon>Alphaproteobacteria</taxon>
        <taxon>Sphingomonadales</taxon>
        <taxon>Sphingomonadaceae</taxon>
        <taxon>Sphingomonas</taxon>
    </lineage>
</organism>
<comment type="caution">
    <text evidence="2">The sequence shown here is derived from an EMBL/GenBank/DDBJ whole genome shotgun (WGS) entry which is preliminary data.</text>
</comment>
<evidence type="ECO:0000313" key="3">
    <source>
        <dbReference type="Proteomes" id="UP000732399"/>
    </source>
</evidence>
<feature type="region of interest" description="Disordered" evidence="1">
    <location>
        <begin position="109"/>
        <end position="129"/>
    </location>
</feature>
<keyword evidence="3" id="KW-1185">Reference proteome</keyword>
<proteinExistence type="predicted"/>
<dbReference type="RefSeq" id="WP_168134309.1">
    <property type="nucleotide sequence ID" value="NZ_JAAVJH010000005.1"/>
</dbReference>
<name>A0ABX1CP80_9SPHN</name>
<reference evidence="2 3" key="1">
    <citation type="submission" date="2020-03" db="EMBL/GenBank/DDBJ databases">
        <authorList>
            <person name="Wang L."/>
            <person name="He N."/>
            <person name="Li Y."/>
            <person name="Fang Y."/>
            <person name="Zhang F."/>
        </authorList>
    </citation>
    <scope>NUCLEOTIDE SEQUENCE [LARGE SCALE GENOMIC DNA]</scope>
    <source>
        <strain evidence="2 3">36D10-4-7</strain>
    </source>
</reference>
<evidence type="ECO:0000256" key="1">
    <source>
        <dbReference type="SAM" id="MobiDB-lite"/>
    </source>
</evidence>
<protein>
    <submittedName>
        <fullName evidence="2">Uncharacterized protein</fullName>
    </submittedName>
</protein>
<gene>
    <name evidence="2" type="ORF">HBH26_09175</name>
</gene>
<dbReference type="Proteomes" id="UP000732399">
    <property type="component" value="Unassembled WGS sequence"/>
</dbReference>
<sequence>MPNKPVDTSKPRRRRASARFSPSDEFEAALDAAAHRQVGEALHRRWAQMNIDDLVLRAIRAANAVDHDLPTADFAKVVTAMLTELVAGGAVEGELPSDARLEAIVTRHLKAGSPGKASEDDPIRSDRLD</sequence>
<feature type="compositionally biased region" description="Basic and acidic residues" evidence="1">
    <location>
        <begin position="117"/>
        <end position="129"/>
    </location>
</feature>
<evidence type="ECO:0000313" key="2">
    <source>
        <dbReference type="EMBL" id="NJR78758.1"/>
    </source>
</evidence>
<accession>A0ABX1CP80</accession>
<dbReference type="EMBL" id="JAAVJH010000005">
    <property type="protein sequence ID" value="NJR78758.1"/>
    <property type="molecule type" value="Genomic_DNA"/>
</dbReference>